<keyword evidence="4" id="KW-1185">Reference proteome</keyword>
<name>A0A1M7T9Q0_FERGO</name>
<dbReference type="PROSITE" id="PS50887">
    <property type="entry name" value="GGDEF"/>
    <property type="match status" value="1"/>
</dbReference>
<evidence type="ECO:0000313" key="4">
    <source>
        <dbReference type="Proteomes" id="UP000184207"/>
    </source>
</evidence>
<keyword evidence="1" id="KW-0812">Transmembrane</keyword>
<gene>
    <name evidence="3" type="ORF">SAMN02745226_01750</name>
</gene>
<accession>A0A1M7T9Q0</accession>
<dbReference type="PANTHER" id="PTHR45138:SF9">
    <property type="entry name" value="DIGUANYLATE CYCLASE DGCM-RELATED"/>
    <property type="match status" value="1"/>
</dbReference>
<feature type="transmembrane region" description="Helical" evidence="1">
    <location>
        <begin position="12"/>
        <end position="32"/>
    </location>
</feature>
<proteinExistence type="predicted"/>
<dbReference type="RefSeq" id="WP_072760593.1">
    <property type="nucleotide sequence ID" value="NZ_FRDJ01000012.1"/>
</dbReference>
<dbReference type="PANTHER" id="PTHR45138">
    <property type="entry name" value="REGULATORY COMPONENTS OF SENSORY TRANSDUCTION SYSTEM"/>
    <property type="match status" value="1"/>
</dbReference>
<dbReference type="InterPro" id="IPR000160">
    <property type="entry name" value="GGDEF_dom"/>
</dbReference>
<dbReference type="AlphaFoldDB" id="A0A1M7T9Q0"/>
<keyword evidence="1" id="KW-1133">Transmembrane helix</keyword>
<dbReference type="InterPro" id="IPR043128">
    <property type="entry name" value="Rev_trsase/Diguanyl_cyclase"/>
</dbReference>
<dbReference type="FunFam" id="3.30.70.270:FF:000001">
    <property type="entry name" value="Diguanylate cyclase domain protein"/>
    <property type="match status" value="1"/>
</dbReference>
<dbReference type="STRING" id="1121883.SAMN02745226_01750"/>
<feature type="domain" description="GGDEF" evidence="2">
    <location>
        <begin position="369"/>
        <end position="508"/>
    </location>
</feature>
<dbReference type="SMART" id="SM00267">
    <property type="entry name" value="GGDEF"/>
    <property type="match status" value="1"/>
</dbReference>
<dbReference type="EMBL" id="FRDJ01000012">
    <property type="protein sequence ID" value="SHN67465.1"/>
    <property type="molecule type" value="Genomic_DNA"/>
</dbReference>
<dbReference type="InterPro" id="IPR050469">
    <property type="entry name" value="Diguanylate_Cyclase"/>
</dbReference>
<evidence type="ECO:0000256" key="1">
    <source>
        <dbReference type="SAM" id="Phobius"/>
    </source>
</evidence>
<dbReference type="Pfam" id="PF00990">
    <property type="entry name" value="GGDEF"/>
    <property type="match status" value="1"/>
</dbReference>
<dbReference type="OrthoDB" id="9783388at2"/>
<keyword evidence="1" id="KW-0472">Membrane</keyword>
<organism evidence="3 4">
    <name type="scientific">Fervidobacterium gondwanense DSM 13020</name>
    <dbReference type="NCBI Taxonomy" id="1121883"/>
    <lineage>
        <taxon>Bacteria</taxon>
        <taxon>Thermotogati</taxon>
        <taxon>Thermotogota</taxon>
        <taxon>Thermotogae</taxon>
        <taxon>Thermotogales</taxon>
        <taxon>Fervidobacteriaceae</taxon>
        <taxon>Fervidobacterium</taxon>
    </lineage>
</organism>
<protein>
    <submittedName>
        <fullName evidence="3">Diguanylate cyclase (GGDEF) domain-containing protein</fullName>
    </submittedName>
</protein>
<reference evidence="4" key="1">
    <citation type="submission" date="2016-12" db="EMBL/GenBank/DDBJ databases">
        <authorList>
            <person name="Varghese N."/>
            <person name="Submissions S."/>
        </authorList>
    </citation>
    <scope>NUCLEOTIDE SEQUENCE [LARGE SCALE GENOMIC DNA]</scope>
    <source>
        <strain evidence="4">DSM 13020</strain>
    </source>
</reference>
<dbReference type="GO" id="GO:0052621">
    <property type="term" value="F:diguanylate cyclase activity"/>
    <property type="evidence" value="ECO:0007669"/>
    <property type="project" value="TreeGrafter"/>
</dbReference>
<dbReference type="NCBIfam" id="TIGR00254">
    <property type="entry name" value="GGDEF"/>
    <property type="match status" value="1"/>
</dbReference>
<feature type="transmembrane region" description="Helical" evidence="1">
    <location>
        <begin position="238"/>
        <end position="257"/>
    </location>
</feature>
<dbReference type="Proteomes" id="UP000184207">
    <property type="component" value="Unassembled WGS sequence"/>
</dbReference>
<dbReference type="CDD" id="cd01949">
    <property type="entry name" value="GGDEF"/>
    <property type="match status" value="1"/>
</dbReference>
<sequence>MKIRTKLFDVLFVISVFTVLIAVSSFVTLEIFHKMNSEKRYLNTLSSYFTSNLKYALSVFEKSLMNAVSDVDFYSLAMDDENMSTSTRAKLEKQISSFKSYFPYAEMFQVRYVEKTIFSYGTDKVSNVDDTIFYRSKAFILLNNSLYLVRNYKPNEDVEVLSLINFSRFVRDFFTNIVSDDNRGIMFSLGNMNIFSFKKGTETTTNDSFIFSDERMLYDVKIFAVVSIDMVYKSIRPILIFGALLLAALFLIVLILSRQLSKKLSLSFEIVSREIREHSRTSFKEIKNYDKYKDELKGFITSYNEIGQEHDNYVKETDRIVEEKTAQIYEQNELLMEISTTDALTGLHNRRHFDESFPKDFNIARREGFYINFAIVDIDNFKEINDKYGHLCGDACLRALAVMIRKCFQRSSDEFERFGGEEFTIYNVSKESDDFAKHLNLFRDEVAKMKVRCEKDNSSFVDVSFTISIGAVSFVPQYTDTFEKIIDKADTNLYIAKRTGKNRVILLA</sequence>
<dbReference type="InterPro" id="IPR029787">
    <property type="entry name" value="Nucleotide_cyclase"/>
</dbReference>
<dbReference type="Gene3D" id="3.30.70.270">
    <property type="match status" value="1"/>
</dbReference>
<evidence type="ECO:0000259" key="2">
    <source>
        <dbReference type="PROSITE" id="PS50887"/>
    </source>
</evidence>
<evidence type="ECO:0000313" key="3">
    <source>
        <dbReference type="EMBL" id="SHN67465.1"/>
    </source>
</evidence>
<dbReference type="SUPFAM" id="SSF55073">
    <property type="entry name" value="Nucleotide cyclase"/>
    <property type="match status" value="1"/>
</dbReference>